<keyword evidence="7 8" id="KW-0460">Magnesium</keyword>
<sequence length="234" mass="24171">MTKGCFVTGTDTEVGKTFVSAALLQALAASGLRCAGYKPVAAGTVWRDGRQVNEDVEALKAASNVDLADDEVCATLLHEPCAPHIAARLAGRVLSRQALLDGAHHLARRADVVVVEGVGGFCVPLGDAGGADELAADLGLPVVLVVGLRLGCLNHALLTAEVVRARGLPLAGWVGNRVDPGMAWADDNIAALHSSLGGRFDAPCLGIMPWLEGGAAAAAARHLDVTPLLRRWTP</sequence>
<comment type="caution">
    <text evidence="8">Lacks conserved residue(s) required for the propagation of feature annotation.</text>
</comment>
<feature type="binding site" evidence="8">
    <location>
        <position position="116"/>
    </location>
    <ligand>
        <name>Mg(2+)</name>
        <dbReference type="ChEBI" id="CHEBI:18420"/>
    </ligand>
</feature>
<protein>
    <recommendedName>
        <fullName evidence="8">ATP-dependent dethiobiotin synthetase BioD</fullName>
        <ecNumber evidence="8">6.3.3.3</ecNumber>
    </recommendedName>
    <alternativeName>
        <fullName evidence="8">DTB synthetase</fullName>
        <shortName evidence="8">DTBS</shortName>
    </alternativeName>
    <alternativeName>
        <fullName evidence="8">Dethiobiotin synthase</fullName>
    </alternativeName>
</protein>
<dbReference type="PANTHER" id="PTHR43210">
    <property type="entry name" value="DETHIOBIOTIN SYNTHETASE"/>
    <property type="match status" value="1"/>
</dbReference>
<evidence type="ECO:0000313" key="10">
    <source>
        <dbReference type="Proteomes" id="UP000035352"/>
    </source>
</evidence>
<dbReference type="EMBL" id="CP011371">
    <property type="protein sequence ID" value="AKJ31317.1"/>
    <property type="molecule type" value="Genomic_DNA"/>
</dbReference>
<dbReference type="CDD" id="cd03109">
    <property type="entry name" value="DTBS"/>
    <property type="match status" value="1"/>
</dbReference>
<dbReference type="PIRSF" id="PIRSF006755">
    <property type="entry name" value="DTB_synth"/>
    <property type="match status" value="1"/>
</dbReference>
<comment type="similarity">
    <text evidence="8">Belongs to the dethiobiotin synthetase family.</text>
</comment>
<feature type="binding site" evidence="8">
    <location>
        <position position="55"/>
    </location>
    <ligand>
        <name>ATP</name>
        <dbReference type="ChEBI" id="CHEBI:30616"/>
    </ligand>
</feature>
<keyword evidence="5 8" id="KW-0093">Biotin biosynthesis</keyword>
<evidence type="ECO:0000256" key="4">
    <source>
        <dbReference type="ARBA" id="ARBA00022741"/>
    </source>
</evidence>
<dbReference type="RefSeq" id="WP_047196481.1">
    <property type="nucleotide sequence ID" value="NZ_CP011371.1"/>
</dbReference>
<dbReference type="SUPFAM" id="SSF52540">
    <property type="entry name" value="P-loop containing nucleoside triphosphate hydrolases"/>
    <property type="match status" value="1"/>
</dbReference>
<dbReference type="GO" id="GO:0000287">
    <property type="term" value="F:magnesium ion binding"/>
    <property type="evidence" value="ECO:0007669"/>
    <property type="project" value="UniProtKB-UniRule"/>
</dbReference>
<dbReference type="AlphaFoldDB" id="A0A0G3BPI5"/>
<dbReference type="GO" id="GO:0005829">
    <property type="term" value="C:cytosol"/>
    <property type="evidence" value="ECO:0007669"/>
    <property type="project" value="TreeGrafter"/>
</dbReference>
<accession>A0A0G3BPI5</accession>
<dbReference type="PATRIC" id="fig|413882.6.peg.4834"/>
<evidence type="ECO:0000256" key="5">
    <source>
        <dbReference type="ARBA" id="ARBA00022756"/>
    </source>
</evidence>
<evidence type="ECO:0000256" key="1">
    <source>
        <dbReference type="ARBA" id="ARBA00022490"/>
    </source>
</evidence>
<feature type="binding site" evidence="8">
    <location>
        <begin position="176"/>
        <end position="177"/>
    </location>
    <ligand>
        <name>ATP</name>
        <dbReference type="ChEBI" id="CHEBI:30616"/>
    </ligand>
</feature>
<comment type="pathway">
    <text evidence="8">Cofactor biosynthesis; biotin biosynthesis; biotin from 7,8-diaminononanoate: step 1/2.</text>
</comment>
<dbReference type="STRING" id="413882.AAW51_4626"/>
<keyword evidence="3 8" id="KW-0479">Metal-binding</keyword>
<evidence type="ECO:0000256" key="3">
    <source>
        <dbReference type="ARBA" id="ARBA00022723"/>
    </source>
</evidence>
<dbReference type="PANTHER" id="PTHR43210:SF5">
    <property type="entry name" value="DETHIOBIOTIN SYNTHETASE"/>
    <property type="match status" value="1"/>
</dbReference>
<evidence type="ECO:0000313" key="9">
    <source>
        <dbReference type="EMBL" id="AKJ31317.1"/>
    </source>
</evidence>
<comment type="subunit">
    <text evidence="8">Homodimer.</text>
</comment>
<feature type="binding site" evidence="8">
    <location>
        <position position="55"/>
    </location>
    <ligand>
        <name>Mg(2+)</name>
        <dbReference type="ChEBI" id="CHEBI:18420"/>
    </ligand>
</feature>
<keyword evidence="4 8" id="KW-0547">Nucleotide-binding</keyword>
<dbReference type="NCBIfam" id="TIGR00347">
    <property type="entry name" value="bioD"/>
    <property type="match status" value="1"/>
</dbReference>
<gene>
    <name evidence="8 9" type="primary">bioD</name>
    <name evidence="9" type="ORF">AAW51_4626</name>
</gene>
<dbReference type="GO" id="GO:0004141">
    <property type="term" value="F:dethiobiotin synthase activity"/>
    <property type="evidence" value="ECO:0007669"/>
    <property type="project" value="UniProtKB-UniRule"/>
</dbReference>
<feature type="binding site" evidence="8">
    <location>
        <begin position="116"/>
        <end position="119"/>
    </location>
    <ligand>
        <name>ATP</name>
        <dbReference type="ChEBI" id="CHEBI:30616"/>
    </ligand>
</feature>
<organism evidence="9 10">
    <name type="scientific">Caldimonas brevitalea</name>
    <dbReference type="NCBI Taxonomy" id="413882"/>
    <lineage>
        <taxon>Bacteria</taxon>
        <taxon>Pseudomonadati</taxon>
        <taxon>Pseudomonadota</taxon>
        <taxon>Betaproteobacteria</taxon>
        <taxon>Burkholderiales</taxon>
        <taxon>Sphaerotilaceae</taxon>
        <taxon>Caldimonas</taxon>
    </lineage>
</organism>
<feature type="binding site" evidence="8">
    <location>
        <begin position="13"/>
        <end position="18"/>
    </location>
    <ligand>
        <name>ATP</name>
        <dbReference type="ChEBI" id="CHEBI:30616"/>
    </ligand>
</feature>
<reference evidence="9 10" key="1">
    <citation type="submission" date="2015-05" db="EMBL/GenBank/DDBJ databases">
        <authorList>
            <person name="Tang B."/>
            <person name="Yu Y."/>
        </authorList>
    </citation>
    <scope>NUCLEOTIDE SEQUENCE [LARGE SCALE GENOMIC DNA]</scope>
    <source>
        <strain evidence="9 10">DSM 7029</strain>
    </source>
</reference>
<dbReference type="FunFam" id="3.40.50.300:FF:000292">
    <property type="entry name" value="ATP-dependent dethiobiotin synthetase BioD"/>
    <property type="match status" value="1"/>
</dbReference>
<comment type="subcellular location">
    <subcellularLocation>
        <location evidence="8">Cytoplasm</location>
    </subcellularLocation>
</comment>
<comment type="catalytic activity">
    <reaction evidence="8">
        <text>(7R,8S)-7,8-diammoniononanoate + CO2 + ATP = (4R,5S)-dethiobiotin + ADP + phosphate + 3 H(+)</text>
        <dbReference type="Rhea" id="RHEA:15805"/>
        <dbReference type="ChEBI" id="CHEBI:15378"/>
        <dbReference type="ChEBI" id="CHEBI:16526"/>
        <dbReference type="ChEBI" id="CHEBI:30616"/>
        <dbReference type="ChEBI" id="CHEBI:43474"/>
        <dbReference type="ChEBI" id="CHEBI:149469"/>
        <dbReference type="ChEBI" id="CHEBI:149473"/>
        <dbReference type="ChEBI" id="CHEBI:456216"/>
        <dbReference type="EC" id="6.3.3.3"/>
    </reaction>
</comment>
<proteinExistence type="inferred from homology"/>
<dbReference type="Gene3D" id="3.40.50.300">
    <property type="entry name" value="P-loop containing nucleotide triphosphate hydrolases"/>
    <property type="match status" value="1"/>
</dbReference>
<name>A0A0G3BPI5_9BURK</name>
<feature type="active site" evidence="8">
    <location>
        <position position="38"/>
    </location>
</feature>
<keyword evidence="10" id="KW-1185">Reference proteome</keyword>
<dbReference type="Proteomes" id="UP000035352">
    <property type="component" value="Chromosome"/>
</dbReference>
<evidence type="ECO:0000256" key="6">
    <source>
        <dbReference type="ARBA" id="ARBA00022840"/>
    </source>
</evidence>
<feature type="binding site" evidence="8">
    <location>
        <begin position="209"/>
        <end position="211"/>
    </location>
    <ligand>
        <name>ATP</name>
        <dbReference type="ChEBI" id="CHEBI:30616"/>
    </ligand>
</feature>
<dbReference type="InterPro" id="IPR027417">
    <property type="entry name" value="P-loop_NTPase"/>
</dbReference>
<comment type="cofactor">
    <cofactor evidence="8">
        <name>Mg(2+)</name>
        <dbReference type="ChEBI" id="CHEBI:18420"/>
    </cofactor>
</comment>
<dbReference type="UniPathway" id="UPA00078">
    <property type="reaction ID" value="UER00161"/>
</dbReference>
<comment type="function">
    <text evidence="8">Catalyzes a mechanistically unusual reaction, the ATP-dependent insertion of CO2 between the N7 and N8 nitrogen atoms of 7,8-diaminopelargonic acid (DAPA, also called 7,8-diammoniononanoate) to form a ureido ring.</text>
</comment>
<keyword evidence="2 8" id="KW-0436">Ligase</keyword>
<dbReference type="HAMAP" id="MF_00336">
    <property type="entry name" value="BioD"/>
    <property type="match status" value="1"/>
</dbReference>
<dbReference type="Pfam" id="PF13500">
    <property type="entry name" value="AAA_26"/>
    <property type="match status" value="1"/>
</dbReference>
<keyword evidence="1 8" id="KW-0963">Cytoplasm</keyword>
<dbReference type="OrthoDB" id="9802097at2"/>
<dbReference type="InterPro" id="IPR004472">
    <property type="entry name" value="DTB_synth_BioD"/>
</dbReference>
<dbReference type="GO" id="GO:0005524">
    <property type="term" value="F:ATP binding"/>
    <property type="evidence" value="ECO:0007669"/>
    <property type="project" value="UniProtKB-UniRule"/>
</dbReference>
<evidence type="ECO:0000256" key="2">
    <source>
        <dbReference type="ARBA" id="ARBA00022598"/>
    </source>
</evidence>
<dbReference type="EC" id="6.3.3.3" evidence="8"/>
<evidence type="ECO:0000256" key="7">
    <source>
        <dbReference type="ARBA" id="ARBA00022842"/>
    </source>
</evidence>
<feature type="binding site" evidence="8">
    <location>
        <position position="17"/>
    </location>
    <ligand>
        <name>Mg(2+)</name>
        <dbReference type="ChEBI" id="CHEBI:18420"/>
    </ligand>
</feature>
<evidence type="ECO:0000256" key="8">
    <source>
        <dbReference type="HAMAP-Rule" id="MF_00336"/>
    </source>
</evidence>
<dbReference type="GO" id="GO:0009102">
    <property type="term" value="P:biotin biosynthetic process"/>
    <property type="evidence" value="ECO:0007669"/>
    <property type="project" value="UniProtKB-UniRule"/>
</dbReference>
<dbReference type="KEGG" id="pbh:AAW51_4626"/>
<keyword evidence="6 8" id="KW-0067">ATP-binding</keyword>
<dbReference type="GO" id="GO:0042803">
    <property type="term" value="F:protein homodimerization activity"/>
    <property type="evidence" value="ECO:0007669"/>
    <property type="project" value="UniProtKB-ARBA"/>
</dbReference>